<protein>
    <submittedName>
        <fullName evidence="2">Uncharacterized protein</fullName>
    </submittedName>
</protein>
<dbReference type="KEGG" id="nch:A0U93_10205"/>
<dbReference type="STRING" id="320497.A0U93_10205"/>
<evidence type="ECO:0000313" key="2">
    <source>
        <dbReference type="EMBL" id="AQS88249.1"/>
    </source>
</evidence>
<dbReference type="AlphaFoldDB" id="A0A1U9KR89"/>
<feature type="region of interest" description="Disordered" evidence="1">
    <location>
        <begin position="216"/>
        <end position="248"/>
    </location>
</feature>
<evidence type="ECO:0000256" key="1">
    <source>
        <dbReference type="SAM" id="MobiDB-lite"/>
    </source>
</evidence>
<dbReference type="OrthoDB" id="7265760at2"/>
<dbReference type="Proteomes" id="UP000188604">
    <property type="component" value="Chromosome"/>
</dbReference>
<name>A0A1U9KR89_9PROT</name>
<proteinExistence type="predicted"/>
<sequence>MTSLPASFDRSSITPMAFLRAMPAEQRGVFHSVLDALKSARDAVFRAGAQPLSDGQIAMLACETEDVLARTVPELVRTGFLGRDDDGALYSPHLVDRALRREERARIRAEREARAAEFVTRQEAGEFPSDADVRALTAPANGRFGGRPRKGETAEQAHARRAAAFEEKRRQHEMRLLSKIDGGPVPENAETKNQKPFSETVLVSGVSVSEKVSGFPVDLESEEKNIPSNSDSTKTPETETGPVTAPVSPEAVSQLAARIMNVSKLPENQLGFAKSMGGKWLREGIPADVIVQAIADHLAAMAKNGDVPQKMGVFRGKPEDAWADARAAGAVIDTARHDRAEWEIEGDAAYEKATREMSRMLQSDRDYGKFTRAWPDRARELGLPACEMTRDAYRNAYRPRDVAA</sequence>
<reference evidence="2 3" key="1">
    <citation type="submission" date="2016-03" db="EMBL/GenBank/DDBJ databases">
        <title>Acetic acid bacteria sequencing.</title>
        <authorList>
            <person name="Brandt J."/>
            <person name="Jakob F."/>
            <person name="Vogel R.F."/>
        </authorList>
    </citation>
    <scope>NUCLEOTIDE SEQUENCE [LARGE SCALE GENOMIC DNA]</scope>
    <source>
        <strain evidence="2 3">NBRC 101099</strain>
    </source>
</reference>
<dbReference type="EMBL" id="CP014691">
    <property type="protein sequence ID" value="AQS88249.1"/>
    <property type="molecule type" value="Genomic_DNA"/>
</dbReference>
<gene>
    <name evidence="2" type="ORF">A0U93_10205</name>
</gene>
<keyword evidence="3" id="KW-1185">Reference proteome</keyword>
<organism evidence="2 3">
    <name type="scientific">Neoasaia chiangmaiensis</name>
    <dbReference type="NCBI Taxonomy" id="320497"/>
    <lineage>
        <taxon>Bacteria</taxon>
        <taxon>Pseudomonadati</taxon>
        <taxon>Pseudomonadota</taxon>
        <taxon>Alphaproteobacteria</taxon>
        <taxon>Acetobacterales</taxon>
        <taxon>Acetobacteraceae</taxon>
        <taxon>Neoasaia</taxon>
    </lineage>
</organism>
<dbReference type="RefSeq" id="WP_077807271.1">
    <property type="nucleotide sequence ID" value="NZ_BJXS01000003.1"/>
</dbReference>
<evidence type="ECO:0000313" key="3">
    <source>
        <dbReference type="Proteomes" id="UP000188604"/>
    </source>
</evidence>
<feature type="compositionally biased region" description="Polar residues" evidence="1">
    <location>
        <begin position="226"/>
        <end position="235"/>
    </location>
</feature>
<accession>A0A1U9KR89</accession>